<dbReference type="KEGG" id="sgf:HEP81_01483"/>
<reference evidence="2 3" key="1">
    <citation type="submission" date="2020-04" db="EMBL/GenBank/DDBJ databases">
        <title>Characterization and engineering of Streptomyces griseofuscus DSM40191 as a potential heterologous host for expression of BGCs.</title>
        <authorList>
            <person name="Gren T."/>
            <person name="Whitford C.M."/>
            <person name="Mohite O.S."/>
            <person name="Joergensen T.S."/>
            <person name="Nielsen J.B."/>
            <person name="Lee S.Y."/>
            <person name="Weber T."/>
        </authorList>
    </citation>
    <scope>NUCLEOTIDE SEQUENCE [LARGE SCALE GENOMIC DNA]</scope>
    <source>
        <strain evidence="2 3">DSM 40191</strain>
    </source>
</reference>
<dbReference type="InterPro" id="IPR036388">
    <property type="entry name" value="WH-like_DNA-bd_sf"/>
</dbReference>
<dbReference type="Gene3D" id="1.10.10.10">
    <property type="entry name" value="Winged helix-like DNA-binding domain superfamily/Winged helix DNA-binding domain"/>
    <property type="match status" value="1"/>
</dbReference>
<dbReference type="EMBL" id="CP051006">
    <property type="protein sequence ID" value="QNT91812.1"/>
    <property type="molecule type" value="Genomic_DNA"/>
</dbReference>
<evidence type="ECO:0000313" key="2">
    <source>
        <dbReference type="EMBL" id="QNT91812.1"/>
    </source>
</evidence>
<dbReference type="GO" id="GO:0003677">
    <property type="term" value="F:DNA binding"/>
    <property type="evidence" value="ECO:0007669"/>
    <property type="project" value="UniProtKB-KW"/>
</dbReference>
<evidence type="ECO:0000259" key="1">
    <source>
        <dbReference type="SMART" id="SM00421"/>
    </source>
</evidence>
<accession>A0A7H1PUT2</accession>
<dbReference type="InterPro" id="IPR016032">
    <property type="entry name" value="Sig_transdc_resp-reg_C-effctor"/>
</dbReference>
<protein>
    <submittedName>
        <fullName evidence="2">DNA-binding protein</fullName>
    </submittedName>
</protein>
<dbReference type="SMART" id="SM00421">
    <property type="entry name" value="HTH_LUXR"/>
    <property type="match status" value="1"/>
</dbReference>
<feature type="domain" description="HTH luxR-type" evidence="1">
    <location>
        <begin position="8"/>
        <end position="65"/>
    </location>
</feature>
<dbReference type="SUPFAM" id="SSF46894">
    <property type="entry name" value="C-terminal effector domain of the bipartite response regulators"/>
    <property type="match status" value="1"/>
</dbReference>
<keyword evidence="2" id="KW-0238">DNA-binding</keyword>
<organism evidence="2 3">
    <name type="scientific">Streptomyces griseofuscus</name>
    <dbReference type="NCBI Taxonomy" id="146922"/>
    <lineage>
        <taxon>Bacteria</taxon>
        <taxon>Bacillati</taxon>
        <taxon>Actinomycetota</taxon>
        <taxon>Actinomycetes</taxon>
        <taxon>Kitasatosporales</taxon>
        <taxon>Streptomycetaceae</taxon>
        <taxon>Streptomyces</taxon>
    </lineage>
</organism>
<sequence length="157" mass="16345">MTTTTSPTKRLTQAEKDLALPLAAGLGVHTIAAKECLASSTVRSRVKALRSKLGCPGAPLHVLVHAILSAGHAPNPVAPRPAPDVSSEQAKLWRALASHKLALDIAHAAGIAPADLKEQTDQLLTAVGTTDLTQLVILGHAWDKLRSDHATRSGASL</sequence>
<dbReference type="AlphaFoldDB" id="A0A7H1PUT2"/>
<gene>
    <name evidence="2" type="ORF">HEP81_01483</name>
</gene>
<dbReference type="Proteomes" id="UP000516422">
    <property type="component" value="Chromosome"/>
</dbReference>
<evidence type="ECO:0000313" key="3">
    <source>
        <dbReference type="Proteomes" id="UP000516422"/>
    </source>
</evidence>
<proteinExistence type="predicted"/>
<dbReference type="GeneID" id="91461105"/>
<dbReference type="InterPro" id="IPR000792">
    <property type="entry name" value="Tscrpt_reg_LuxR_C"/>
</dbReference>
<name>A0A7H1PUT2_9ACTN</name>
<dbReference type="RefSeq" id="WP_037662015.1">
    <property type="nucleotide sequence ID" value="NZ_CP051006.1"/>
</dbReference>
<dbReference type="GO" id="GO:0006355">
    <property type="term" value="P:regulation of DNA-templated transcription"/>
    <property type="evidence" value="ECO:0007669"/>
    <property type="project" value="InterPro"/>
</dbReference>